<reference evidence="2 3" key="1">
    <citation type="submission" date="2018-05" db="EMBL/GenBank/DDBJ databases">
        <title>Draft genome sequence of Scytalidium lignicola DSM 105466, a ubiquitous saprotrophic fungus.</title>
        <authorList>
            <person name="Buettner E."/>
            <person name="Gebauer A.M."/>
            <person name="Hofrichter M."/>
            <person name="Liers C."/>
            <person name="Kellner H."/>
        </authorList>
    </citation>
    <scope>NUCLEOTIDE SEQUENCE [LARGE SCALE GENOMIC DNA]</scope>
    <source>
        <strain evidence="2 3">DSM 105466</strain>
    </source>
</reference>
<gene>
    <name evidence="2" type="ORF">B7463_g2789</name>
</gene>
<feature type="compositionally biased region" description="Basic residues" evidence="1">
    <location>
        <begin position="133"/>
        <end position="144"/>
    </location>
</feature>
<evidence type="ECO:0000256" key="1">
    <source>
        <dbReference type="SAM" id="MobiDB-lite"/>
    </source>
</evidence>
<feature type="compositionally biased region" description="Polar residues" evidence="1">
    <location>
        <begin position="145"/>
        <end position="154"/>
    </location>
</feature>
<name>A0A3E2HJZ4_SCYLI</name>
<feature type="non-terminal residue" evidence="2">
    <location>
        <position position="1"/>
    </location>
</feature>
<sequence>MDDDYRFFRESSVEADPVLRQHLDQAWQKVLTTQLIARLEVLQRTESYDLRAPKQGGYSREPSLEPVGVMSVTPSPASSRTASPRAESIFSINSIDSNTTNSSKESSYSPICMSDYETKPELSLQREIVREYRRQHRKSSRKTSRPSMKSNKISKPSKRKSHDNFTASDDAHSMVLRSRSHNIRDRRAYIKRCGNVGCRKSGYRERCVP</sequence>
<evidence type="ECO:0000313" key="2">
    <source>
        <dbReference type="EMBL" id="RFU33553.1"/>
    </source>
</evidence>
<evidence type="ECO:0000313" key="3">
    <source>
        <dbReference type="Proteomes" id="UP000258309"/>
    </source>
</evidence>
<feature type="region of interest" description="Disordered" evidence="1">
    <location>
        <begin position="132"/>
        <end position="173"/>
    </location>
</feature>
<dbReference type="OrthoDB" id="10418886at2759"/>
<feature type="region of interest" description="Disordered" evidence="1">
    <location>
        <begin position="52"/>
        <end position="85"/>
    </location>
</feature>
<comment type="caution">
    <text evidence="2">The sequence shown here is derived from an EMBL/GenBank/DDBJ whole genome shotgun (WGS) entry which is preliminary data.</text>
</comment>
<dbReference type="EMBL" id="NCSJ02000034">
    <property type="protein sequence ID" value="RFU33553.1"/>
    <property type="molecule type" value="Genomic_DNA"/>
</dbReference>
<keyword evidence="3" id="KW-1185">Reference proteome</keyword>
<proteinExistence type="predicted"/>
<dbReference type="AlphaFoldDB" id="A0A3E2HJZ4"/>
<accession>A0A3E2HJZ4</accession>
<protein>
    <submittedName>
        <fullName evidence="2">Uncharacterized protein</fullName>
    </submittedName>
</protein>
<dbReference type="Proteomes" id="UP000258309">
    <property type="component" value="Unassembled WGS sequence"/>
</dbReference>
<feature type="compositionally biased region" description="Low complexity" evidence="1">
    <location>
        <begin position="73"/>
        <end position="85"/>
    </location>
</feature>
<organism evidence="2 3">
    <name type="scientific">Scytalidium lignicola</name>
    <name type="common">Hyphomycete</name>
    <dbReference type="NCBI Taxonomy" id="5539"/>
    <lineage>
        <taxon>Eukaryota</taxon>
        <taxon>Fungi</taxon>
        <taxon>Dikarya</taxon>
        <taxon>Ascomycota</taxon>
        <taxon>Pezizomycotina</taxon>
        <taxon>Leotiomycetes</taxon>
        <taxon>Leotiomycetes incertae sedis</taxon>
        <taxon>Scytalidium</taxon>
    </lineage>
</organism>
<feature type="non-terminal residue" evidence="2">
    <location>
        <position position="209"/>
    </location>
</feature>